<keyword evidence="2 4" id="KW-0863">Zinc-finger</keyword>
<feature type="domain" description="BED-type" evidence="5">
    <location>
        <begin position="4"/>
        <end position="46"/>
    </location>
</feature>
<dbReference type="SUPFAM" id="SSF57667">
    <property type="entry name" value="beta-beta-alpha zinc fingers"/>
    <property type="match status" value="1"/>
</dbReference>
<evidence type="ECO:0000313" key="6">
    <source>
        <dbReference type="EMBL" id="MEQ2222156.1"/>
    </source>
</evidence>
<dbReference type="Pfam" id="PF02892">
    <property type="entry name" value="zf-BED"/>
    <property type="match status" value="1"/>
</dbReference>
<keyword evidence="1" id="KW-0479">Metal-binding</keyword>
<dbReference type="InterPro" id="IPR036236">
    <property type="entry name" value="Znf_C2H2_sf"/>
</dbReference>
<keyword evidence="7" id="KW-1185">Reference proteome</keyword>
<gene>
    <name evidence="6" type="ORF">ILYODFUR_023108</name>
</gene>
<name>A0ABV0SQT0_9TELE</name>
<protein>
    <recommendedName>
        <fullName evidence="5">BED-type domain-containing protein</fullName>
    </recommendedName>
</protein>
<evidence type="ECO:0000256" key="4">
    <source>
        <dbReference type="PROSITE-ProRule" id="PRU00027"/>
    </source>
</evidence>
<dbReference type="Proteomes" id="UP001482620">
    <property type="component" value="Unassembled WGS sequence"/>
</dbReference>
<organism evidence="6 7">
    <name type="scientific">Ilyodon furcidens</name>
    <name type="common">goldbreast splitfin</name>
    <dbReference type="NCBI Taxonomy" id="33524"/>
    <lineage>
        <taxon>Eukaryota</taxon>
        <taxon>Metazoa</taxon>
        <taxon>Chordata</taxon>
        <taxon>Craniata</taxon>
        <taxon>Vertebrata</taxon>
        <taxon>Euteleostomi</taxon>
        <taxon>Actinopterygii</taxon>
        <taxon>Neopterygii</taxon>
        <taxon>Teleostei</taxon>
        <taxon>Neoteleostei</taxon>
        <taxon>Acanthomorphata</taxon>
        <taxon>Ovalentaria</taxon>
        <taxon>Atherinomorphae</taxon>
        <taxon>Cyprinodontiformes</taxon>
        <taxon>Goodeidae</taxon>
        <taxon>Ilyodon</taxon>
    </lineage>
</organism>
<sequence>MSYRKLLKVWLHFSKCDAYYAHCNICDAMFKPSSRNTSNFRTHLVKHQIFLEAEEAQFLSGSDLRLQLLPSALLARLHPLAARLQPETWLGFNLCIIKKKHCIVS</sequence>
<reference evidence="6 7" key="1">
    <citation type="submission" date="2021-06" db="EMBL/GenBank/DDBJ databases">
        <authorList>
            <person name="Palmer J.M."/>
        </authorList>
    </citation>
    <scope>NUCLEOTIDE SEQUENCE [LARGE SCALE GENOMIC DNA]</scope>
    <source>
        <strain evidence="7">if_2019</strain>
        <tissue evidence="6">Muscle</tissue>
    </source>
</reference>
<keyword evidence="3" id="KW-0862">Zinc</keyword>
<dbReference type="InterPro" id="IPR003656">
    <property type="entry name" value="Znf_BED"/>
</dbReference>
<evidence type="ECO:0000256" key="1">
    <source>
        <dbReference type="ARBA" id="ARBA00022723"/>
    </source>
</evidence>
<dbReference type="SMART" id="SM00614">
    <property type="entry name" value="ZnF_BED"/>
    <property type="match status" value="1"/>
</dbReference>
<dbReference type="PROSITE" id="PS50808">
    <property type="entry name" value="ZF_BED"/>
    <property type="match status" value="1"/>
</dbReference>
<dbReference type="EMBL" id="JAHRIQ010002608">
    <property type="protein sequence ID" value="MEQ2222156.1"/>
    <property type="molecule type" value="Genomic_DNA"/>
</dbReference>
<evidence type="ECO:0000256" key="3">
    <source>
        <dbReference type="ARBA" id="ARBA00022833"/>
    </source>
</evidence>
<evidence type="ECO:0000313" key="7">
    <source>
        <dbReference type="Proteomes" id="UP001482620"/>
    </source>
</evidence>
<accession>A0ABV0SQT0</accession>
<comment type="caution">
    <text evidence="6">The sequence shown here is derived from an EMBL/GenBank/DDBJ whole genome shotgun (WGS) entry which is preliminary data.</text>
</comment>
<evidence type="ECO:0000256" key="2">
    <source>
        <dbReference type="ARBA" id="ARBA00022771"/>
    </source>
</evidence>
<evidence type="ECO:0000259" key="5">
    <source>
        <dbReference type="PROSITE" id="PS50808"/>
    </source>
</evidence>
<proteinExistence type="predicted"/>